<sequence>MPGTWVAADDDELGIQFAIAGSFGDVALHHHPAVQVAVGLDGPIEVTTADGSTRTCRAVAIAGGTRHALGCAAGVTPLSLYLRPDIGPGGGINARARGDIWVIDDDALCDDVARVLDAEGLPAAARRLVAELGARTAAREGHPQLRQAIDLLRTGPVDLVSAARAVALSPDYLGRLFKEQTGTSFSATARWLRLVAGLERLRAGGSVTDAAHSAGFTDGAHANRACWELLGAAPSRLARNFAE</sequence>
<dbReference type="InterPro" id="IPR009057">
    <property type="entry name" value="Homeodomain-like_sf"/>
</dbReference>
<dbReference type="SMART" id="SM00342">
    <property type="entry name" value="HTH_ARAC"/>
    <property type="match status" value="1"/>
</dbReference>
<evidence type="ECO:0000313" key="5">
    <source>
        <dbReference type="EMBL" id="CDO08851.1"/>
    </source>
</evidence>
<dbReference type="SUPFAM" id="SSF46689">
    <property type="entry name" value="Homeodomain-like"/>
    <property type="match status" value="1"/>
</dbReference>
<dbReference type="PANTHER" id="PTHR46796">
    <property type="entry name" value="HTH-TYPE TRANSCRIPTIONAL ACTIVATOR RHAS-RELATED"/>
    <property type="match status" value="1"/>
</dbReference>
<feature type="domain" description="HTH araC/xylS-type" evidence="4">
    <location>
        <begin position="143"/>
        <end position="240"/>
    </location>
</feature>
<accession>W9B1Z4</accession>
<evidence type="ECO:0000313" key="6">
    <source>
        <dbReference type="Proteomes" id="UP000028870"/>
    </source>
</evidence>
<dbReference type="eggNOG" id="COG2207">
    <property type="taxonomic scope" value="Bacteria"/>
</dbReference>
<dbReference type="OrthoDB" id="4549023at2"/>
<dbReference type="GO" id="GO:0043565">
    <property type="term" value="F:sequence-specific DNA binding"/>
    <property type="evidence" value="ECO:0007669"/>
    <property type="project" value="InterPro"/>
</dbReference>
<dbReference type="RefSeq" id="WP_131590151.1">
    <property type="nucleotide sequence ID" value="NZ_CCBB010000002.1"/>
</dbReference>
<reference evidence="5" key="1">
    <citation type="submission" date="2014-03" db="EMBL/GenBank/DDBJ databases">
        <title>Draft Genome Sequence of Mycobacterium cosmeticum DSM 44829.</title>
        <authorList>
            <person name="Croce O."/>
            <person name="Robert C."/>
            <person name="Raoult D."/>
            <person name="Drancourt M."/>
        </authorList>
    </citation>
    <scope>NUCLEOTIDE SEQUENCE [LARGE SCALE GENOMIC DNA]</scope>
    <source>
        <strain evidence="5">DSM 44829</strain>
    </source>
</reference>
<name>W9B1Z4_MYCCO</name>
<gene>
    <name evidence="5" type="ORF">BN977_03671</name>
</gene>
<dbReference type="Pfam" id="PF12833">
    <property type="entry name" value="HTH_18"/>
    <property type="match status" value="1"/>
</dbReference>
<dbReference type="PROSITE" id="PS01124">
    <property type="entry name" value="HTH_ARAC_FAMILY_2"/>
    <property type="match status" value="1"/>
</dbReference>
<protein>
    <submittedName>
        <fullName evidence="5">AraC family transcriptional regulator</fullName>
    </submittedName>
</protein>
<evidence type="ECO:0000259" key="4">
    <source>
        <dbReference type="PROSITE" id="PS01124"/>
    </source>
</evidence>
<dbReference type="InterPro" id="IPR050204">
    <property type="entry name" value="AraC_XylS_family_regulators"/>
</dbReference>
<reference evidence="5" key="2">
    <citation type="submission" date="2014-03" db="EMBL/GenBank/DDBJ databases">
        <authorList>
            <person name="Urmite Genomes"/>
        </authorList>
    </citation>
    <scope>NUCLEOTIDE SEQUENCE</scope>
    <source>
        <strain evidence="5">DSM 44829</strain>
    </source>
</reference>
<evidence type="ECO:0000256" key="3">
    <source>
        <dbReference type="ARBA" id="ARBA00023163"/>
    </source>
</evidence>
<dbReference type="Proteomes" id="UP000028870">
    <property type="component" value="Unassembled WGS sequence"/>
</dbReference>
<dbReference type="STRING" id="258533.BN977_03671"/>
<organism evidence="5 6">
    <name type="scientific">Mycolicibacterium cosmeticum</name>
    <dbReference type="NCBI Taxonomy" id="258533"/>
    <lineage>
        <taxon>Bacteria</taxon>
        <taxon>Bacillati</taxon>
        <taxon>Actinomycetota</taxon>
        <taxon>Actinomycetes</taxon>
        <taxon>Mycobacteriales</taxon>
        <taxon>Mycobacteriaceae</taxon>
        <taxon>Mycolicibacterium</taxon>
    </lineage>
</organism>
<dbReference type="GO" id="GO:0003700">
    <property type="term" value="F:DNA-binding transcription factor activity"/>
    <property type="evidence" value="ECO:0007669"/>
    <property type="project" value="InterPro"/>
</dbReference>
<dbReference type="EMBL" id="CCBB010000002">
    <property type="protein sequence ID" value="CDO08851.1"/>
    <property type="molecule type" value="Genomic_DNA"/>
</dbReference>
<dbReference type="PANTHER" id="PTHR46796:SF15">
    <property type="entry name" value="BLL1074 PROTEIN"/>
    <property type="match status" value="1"/>
</dbReference>
<evidence type="ECO:0000256" key="2">
    <source>
        <dbReference type="ARBA" id="ARBA00023125"/>
    </source>
</evidence>
<comment type="caution">
    <text evidence="5">The sequence shown here is derived from an EMBL/GenBank/DDBJ whole genome shotgun (WGS) entry which is preliminary data.</text>
</comment>
<dbReference type="Gene3D" id="1.10.10.60">
    <property type="entry name" value="Homeodomain-like"/>
    <property type="match status" value="1"/>
</dbReference>
<keyword evidence="3" id="KW-0804">Transcription</keyword>
<evidence type="ECO:0000256" key="1">
    <source>
        <dbReference type="ARBA" id="ARBA00023015"/>
    </source>
</evidence>
<keyword evidence="6" id="KW-1185">Reference proteome</keyword>
<keyword evidence="2" id="KW-0238">DNA-binding</keyword>
<keyword evidence="1" id="KW-0805">Transcription regulation</keyword>
<dbReference type="InterPro" id="IPR018060">
    <property type="entry name" value="HTH_AraC"/>
</dbReference>
<dbReference type="AlphaFoldDB" id="W9B1Z4"/>
<proteinExistence type="predicted"/>